<reference evidence="12 13" key="1">
    <citation type="journal article" date="2023" name="bioRxiv">
        <title>Conserved and derived expression patterns and positive selection on dental genes reveal complex evolutionary context of ever-growing rodent molars.</title>
        <authorList>
            <person name="Calamari Z.T."/>
            <person name="Song A."/>
            <person name="Cohen E."/>
            <person name="Akter M."/>
            <person name="Roy R.D."/>
            <person name="Hallikas O."/>
            <person name="Christensen M.M."/>
            <person name="Li P."/>
            <person name="Marangoni P."/>
            <person name="Jernvall J."/>
            <person name="Klein O.D."/>
        </authorList>
    </citation>
    <scope>NUCLEOTIDE SEQUENCE [LARGE SCALE GENOMIC DNA]</scope>
    <source>
        <strain evidence="12">V071</strain>
    </source>
</reference>
<sequence length="121" mass="13132">MSRQSTSSVTENTSKTILWGKGGELNQDKLICTFKPQAEKDSCKLLLSTICLGEKAKEEVNRVEILPPASQEDRKSPVTIASLKASVLPMVTMTGVELCPPVTFRLRAGSGPVFLSGQECY</sequence>
<evidence type="ECO:0000256" key="8">
    <source>
        <dbReference type="ARBA" id="ARBA00057534"/>
    </source>
</evidence>
<keyword evidence="4" id="KW-0156">Chromatin regulator</keyword>
<dbReference type="InterPro" id="IPR036824">
    <property type="entry name" value="Nucleoplasmin_core_dom_sf"/>
</dbReference>
<comment type="subcellular location">
    <subcellularLocation>
        <location evidence="1">Nucleus</location>
    </subcellularLocation>
</comment>
<dbReference type="Pfam" id="PF03066">
    <property type="entry name" value="Nucleoplasmin"/>
    <property type="match status" value="1"/>
</dbReference>
<dbReference type="Gene3D" id="2.60.120.340">
    <property type="entry name" value="Nucleoplasmin core domain"/>
    <property type="match status" value="1"/>
</dbReference>
<dbReference type="GO" id="GO:0045740">
    <property type="term" value="P:positive regulation of DNA replication"/>
    <property type="evidence" value="ECO:0007669"/>
    <property type="project" value="TreeGrafter"/>
</dbReference>
<evidence type="ECO:0000256" key="2">
    <source>
        <dbReference type="ARBA" id="ARBA00010744"/>
    </source>
</evidence>
<gene>
    <name evidence="12" type="ORF">U0070_022133</name>
</gene>
<dbReference type="GO" id="GO:0007338">
    <property type="term" value="P:single fertilization"/>
    <property type="evidence" value="ECO:0007669"/>
    <property type="project" value="UniProtKB-KW"/>
</dbReference>
<dbReference type="EMBL" id="JBBHLL010000198">
    <property type="protein sequence ID" value="KAK7810370.1"/>
    <property type="molecule type" value="Genomic_DNA"/>
</dbReference>
<evidence type="ECO:0000256" key="6">
    <source>
        <dbReference type="ARBA" id="ARBA00023242"/>
    </source>
</evidence>
<dbReference type="FunFam" id="2.60.120.340:FF:000003">
    <property type="entry name" value="Nucleoplasmin 2"/>
    <property type="match status" value="1"/>
</dbReference>
<dbReference type="GO" id="GO:0006338">
    <property type="term" value="P:chromatin remodeling"/>
    <property type="evidence" value="ECO:0007669"/>
    <property type="project" value="TreeGrafter"/>
</dbReference>
<keyword evidence="5" id="KW-0143">Chaperone</keyword>
<comment type="similarity">
    <text evidence="2">Belongs to the nucleoplasmin family.</text>
</comment>
<dbReference type="InterPro" id="IPR024057">
    <property type="entry name" value="Nucleoplasmin_core_dom"/>
</dbReference>
<organism evidence="12 13">
    <name type="scientific">Myodes glareolus</name>
    <name type="common">Bank vole</name>
    <name type="synonym">Clethrionomys glareolus</name>
    <dbReference type="NCBI Taxonomy" id="447135"/>
    <lineage>
        <taxon>Eukaryota</taxon>
        <taxon>Metazoa</taxon>
        <taxon>Chordata</taxon>
        <taxon>Craniata</taxon>
        <taxon>Vertebrata</taxon>
        <taxon>Euteleostomi</taxon>
        <taxon>Mammalia</taxon>
        <taxon>Eutheria</taxon>
        <taxon>Euarchontoglires</taxon>
        <taxon>Glires</taxon>
        <taxon>Rodentia</taxon>
        <taxon>Myomorpha</taxon>
        <taxon>Muroidea</taxon>
        <taxon>Cricetidae</taxon>
        <taxon>Arvicolinae</taxon>
        <taxon>Myodes</taxon>
    </lineage>
</organism>
<dbReference type="GO" id="GO:0005730">
    <property type="term" value="C:nucleolus"/>
    <property type="evidence" value="ECO:0007669"/>
    <property type="project" value="TreeGrafter"/>
</dbReference>
<dbReference type="GO" id="GO:0005654">
    <property type="term" value="C:nucleoplasm"/>
    <property type="evidence" value="ECO:0007669"/>
    <property type="project" value="TreeGrafter"/>
</dbReference>
<dbReference type="GO" id="GO:0042393">
    <property type="term" value="F:histone binding"/>
    <property type="evidence" value="ECO:0007669"/>
    <property type="project" value="TreeGrafter"/>
</dbReference>
<keyword evidence="3" id="KW-0217">Developmental protein</keyword>
<evidence type="ECO:0000256" key="3">
    <source>
        <dbReference type="ARBA" id="ARBA00022473"/>
    </source>
</evidence>
<dbReference type="Proteomes" id="UP001488838">
    <property type="component" value="Unassembled WGS sequence"/>
</dbReference>
<dbReference type="AlphaFoldDB" id="A0AAW0I808"/>
<keyword evidence="6" id="KW-0539">Nucleus</keyword>
<comment type="subunit">
    <text evidence="9">Homopentamer, when bound to H2A-H2B dimers only. Homodecamer of two stacked pentamers, when bound to H2A-H2B dimers and H3-H4 tetramers simultaneously.</text>
</comment>
<proteinExistence type="inferred from homology"/>
<protein>
    <recommendedName>
        <fullName evidence="10">Nucleoplasmin-2</fullName>
    </recommendedName>
</protein>
<keyword evidence="7" id="KW-0278">Fertilization</keyword>
<accession>A0AAW0I808</accession>
<dbReference type="PANTHER" id="PTHR22747">
    <property type="entry name" value="NUCLEOPLASMIN"/>
    <property type="match status" value="1"/>
</dbReference>
<evidence type="ECO:0000256" key="7">
    <source>
        <dbReference type="ARBA" id="ARBA00023279"/>
    </source>
</evidence>
<dbReference type="GO" id="GO:0003682">
    <property type="term" value="F:chromatin binding"/>
    <property type="evidence" value="ECO:0007669"/>
    <property type="project" value="TreeGrafter"/>
</dbReference>
<dbReference type="SUPFAM" id="SSF69203">
    <property type="entry name" value="Nucleoplasmin-like core domain"/>
    <property type="match status" value="1"/>
</dbReference>
<evidence type="ECO:0000256" key="5">
    <source>
        <dbReference type="ARBA" id="ARBA00023186"/>
    </source>
</evidence>
<evidence type="ECO:0000259" key="11">
    <source>
        <dbReference type="Pfam" id="PF03066"/>
    </source>
</evidence>
<dbReference type="GO" id="GO:0005737">
    <property type="term" value="C:cytoplasm"/>
    <property type="evidence" value="ECO:0007669"/>
    <property type="project" value="TreeGrafter"/>
</dbReference>
<keyword evidence="13" id="KW-1185">Reference proteome</keyword>
<evidence type="ECO:0000256" key="10">
    <source>
        <dbReference type="ARBA" id="ARBA00074907"/>
    </source>
</evidence>
<feature type="non-terminal residue" evidence="12">
    <location>
        <position position="121"/>
    </location>
</feature>
<name>A0AAW0I808_MYOGA</name>
<comment type="caution">
    <text evidence="12">The sequence shown here is derived from an EMBL/GenBank/DDBJ whole genome shotgun (WGS) entry which is preliminary data.</text>
</comment>
<evidence type="ECO:0000313" key="12">
    <source>
        <dbReference type="EMBL" id="KAK7810370.1"/>
    </source>
</evidence>
<evidence type="ECO:0000256" key="4">
    <source>
        <dbReference type="ARBA" id="ARBA00022853"/>
    </source>
</evidence>
<dbReference type="PANTHER" id="PTHR22747:SF14">
    <property type="entry name" value="NUCLEOPLASMIN-2"/>
    <property type="match status" value="1"/>
</dbReference>
<feature type="domain" description="Nucleoplasmin core" evidence="11">
    <location>
        <begin position="22"/>
        <end position="121"/>
    </location>
</feature>
<dbReference type="InterPro" id="IPR004301">
    <property type="entry name" value="Nucleoplasmin"/>
</dbReference>
<comment type="function">
    <text evidence="8">Core histones chaperone involved in chromatin reprogramming, specially during fertilization and early embryonic development. Probably involved in sperm DNA decondensation during fertilization.</text>
</comment>
<evidence type="ECO:0000313" key="13">
    <source>
        <dbReference type="Proteomes" id="UP001488838"/>
    </source>
</evidence>
<evidence type="ECO:0000256" key="9">
    <source>
        <dbReference type="ARBA" id="ARBA00064984"/>
    </source>
</evidence>
<evidence type="ECO:0000256" key="1">
    <source>
        <dbReference type="ARBA" id="ARBA00004123"/>
    </source>
</evidence>
<dbReference type="GO" id="GO:0003723">
    <property type="term" value="F:RNA binding"/>
    <property type="evidence" value="ECO:0007669"/>
    <property type="project" value="TreeGrafter"/>
</dbReference>